<dbReference type="InterPro" id="IPR016169">
    <property type="entry name" value="FAD-bd_PCMH_sub2"/>
</dbReference>
<evidence type="ECO:0000256" key="1">
    <source>
        <dbReference type="ARBA" id="ARBA00001974"/>
    </source>
</evidence>
<comment type="cofactor">
    <cofactor evidence="1">
        <name>FAD</name>
        <dbReference type="ChEBI" id="CHEBI:57692"/>
    </cofactor>
</comment>
<dbReference type="EMBL" id="BAAAID010000016">
    <property type="protein sequence ID" value="GAA0928568.1"/>
    <property type="molecule type" value="Genomic_DNA"/>
</dbReference>
<dbReference type="Gene3D" id="3.30.465.10">
    <property type="match status" value="1"/>
</dbReference>
<dbReference type="InterPro" id="IPR016164">
    <property type="entry name" value="FAD-linked_Oxase-like_C"/>
</dbReference>
<evidence type="ECO:0000256" key="4">
    <source>
        <dbReference type="ARBA" id="ARBA00022827"/>
    </source>
</evidence>
<gene>
    <name evidence="7" type="ORF">GCM10009575_030330</name>
</gene>
<evidence type="ECO:0000256" key="2">
    <source>
        <dbReference type="ARBA" id="ARBA00008000"/>
    </source>
</evidence>
<dbReference type="SUPFAM" id="SSF55103">
    <property type="entry name" value="FAD-linked oxidases, C-terminal domain"/>
    <property type="match status" value="1"/>
</dbReference>
<accession>A0ABN1PI20</accession>
<name>A0ABN1PI20_9ACTN</name>
<comment type="similarity">
    <text evidence="2">Belongs to the FAD-binding oxidoreductase/transferase type 4 family.</text>
</comment>
<evidence type="ECO:0000313" key="7">
    <source>
        <dbReference type="EMBL" id="GAA0928568.1"/>
    </source>
</evidence>
<sequence length="97" mass="9712">MLALDVVLADGTALHTGHRSVKGVTGLDLTALFIGSEGTLGVIVGATVRLRPLPAATATVLLPVRTDGHAAAAGLALQRGIKAVFDPLGILNPGKAL</sequence>
<keyword evidence="4" id="KW-0274">FAD</keyword>
<protein>
    <recommendedName>
        <fullName evidence="6">FAD-binding PCMH-type domain-containing protein</fullName>
    </recommendedName>
</protein>
<dbReference type="InterPro" id="IPR004113">
    <property type="entry name" value="FAD-bd_oxidored_4_C"/>
</dbReference>
<reference evidence="7 8" key="1">
    <citation type="journal article" date="2019" name="Int. J. Syst. Evol. Microbiol.">
        <title>The Global Catalogue of Microorganisms (GCM) 10K type strain sequencing project: providing services to taxonomists for standard genome sequencing and annotation.</title>
        <authorList>
            <consortium name="The Broad Institute Genomics Platform"/>
            <consortium name="The Broad Institute Genome Sequencing Center for Infectious Disease"/>
            <person name="Wu L."/>
            <person name="Ma J."/>
        </authorList>
    </citation>
    <scope>NUCLEOTIDE SEQUENCE [LARGE SCALE GENOMIC DNA]</scope>
    <source>
        <strain evidence="7 8">JCM 11444</strain>
    </source>
</reference>
<proteinExistence type="inferred from homology"/>
<dbReference type="PANTHER" id="PTHR11748">
    <property type="entry name" value="D-LACTATE DEHYDROGENASE"/>
    <property type="match status" value="1"/>
</dbReference>
<feature type="domain" description="FAD-binding PCMH-type" evidence="6">
    <location>
        <begin position="1"/>
        <end position="53"/>
    </location>
</feature>
<dbReference type="SUPFAM" id="SSF56176">
    <property type="entry name" value="FAD-binding/transporter-associated domain-like"/>
    <property type="match status" value="1"/>
</dbReference>
<dbReference type="PANTHER" id="PTHR11748:SF111">
    <property type="entry name" value="D-LACTATE DEHYDROGENASE, MITOCHONDRIAL-RELATED"/>
    <property type="match status" value="1"/>
</dbReference>
<keyword evidence="8" id="KW-1185">Reference proteome</keyword>
<dbReference type="Pfam" id="PF02913">
    <property type="entry name" value="FAD-oxidase_C"/>
    <property type="match status" value="1"/>
</dbReference>
<organism evidence="7 8">
    <name type="scientific">Streptomyces rhizosphaericus</name>
    <dbReference type="NCBI Taxonomy" id="114699"/>
    <lineage>
        <taxon>Bacteria</taxon>
        <taxon>Bacillati</taxon>
        <taxon>Actinomycetota</taxon>
        <taxon>Actinomycetes</taxon>
        <taxon>Kitasatosporales</taxon>
        <taxon>Streptomycetaceae</taxon>
        <taxon>Streptomyces</taxon>
        <taxon>Streptomyces violaceusniger group</taxon>
    </lineage>
</organism>
<dbReference type="InterPro" id="IPR016166">
    <property type="entry name" value="FAD-bd_PCMH"/>
</dbReference>
<comment type="caution">
    <text evidence="7">The sequence shown here is derived from an EMBL/GenBank/DDBJ whole genome shotgun (WGS) entry which is preliminary data.</text>
</comment>
<evidence type="ECO:0000313" key="8">
    <source>
        <dbReference type="Proteomes" id="UP001500418"/>
    </source>
</evidence>
<dbReference type="InterPro" id="IPR016171">
    <property type="entry name" value="Vanillyl_alc_oxidase_C-sub2"/>
</dbReference>
<dbReference type="Proteomes" id="UP001500418">
    <property type="component" value="Unassembled WGS sequence"/>
</dbReference>
<dbReference type="Gene3D" id="1.10.45.10">
    <property type="entry name" value="Vanillyl-alcohol Oxidase, Chain A, domain 4"/>
    <property type="match status" value="1"/>
</dbReference>
<evidence type="ECO:0000256" key="3">
    <source>
        <dbReference type="ARBA" id="ARBA00022630"/>
    </source>
</evidence>
<evidence type="ECO:0000259" key="6">
    <source>
        <dbReference type="PROSITE" id="PS51387"/>
    </source>
</evidence>
<dbReference type="InterPro" id="IPR036318">
    <property type="entry name" value="FAD-bd_PCMH-like_sf"/>
</dbReference>
<evidence type="ECO:0000256" key="5">
    <source>
        <dbReference type="ARBA" id="ARBA00023002"/>
    </source>
</evidence>
<keyword evidence="5" id="KW-0560">Oxidoreductase</keyword>
<dbReference type="PROSITE" id="PS51387">
    <property type="entry name" value="FAD_PCMH"/>
    <property type="match status" value="1"/>
</dbReference>
<keyword evidence="3" id="KW-0285">Flavoprotein</keyword>